<dbReference type="SUPFAM" id="SSF52172">
    <property type="entry name" value="CheY-like"/>
    <property type="match status" value="1"/>
</dbReference>
<keyword evidence="6" id="KW-1185">Reference proteome</keyword>
<dbReference type="Proteomes" id="UP001165498">
    <property type="component" value="Unassembled WGS sequence"/>
</dbReference>
<dbReference type="PROSITE" id="PS50110">
    <property type="entry name" value="RESPONSE_REGULATORY"/>
    <property type="match status" value="1"/>
</dbReference>
<dbReference type="SMART" id="SM00448">
    <property type="entry name" value="REC"/>
    <property type="match status" value="1"/>
</dbReference>
<dbReference type="InterPro" id="IPR050595">
    <property type="entry name" value="Bact_response_regulator"/>
</dbReference>
<sequence>MDRTPHPRSPPAAAAPPSGRPASPDTAHPSQTGDPSTARDGFAHRVLLVEDQPDVARATALGLELLGAQAVIAASGEEALRQAPQLRPTLVLLDIDLPDISGHEVGRRLRQMRELDAAVIVALTSWNTPEMRRRSAEAGFAEHVIKPLDLDGLSALLQRTRPAH</sequence>
<reference evidence="5" key="1">
    <citation type="submission" date="2022-07" db="EMBL/GenBank/DDBJ databases">
        <title>Tahibacter sp., a new gammaproteobacterium isolated from the silt sample collected at pig farm.</title>
        <authorList>
            <person name="Chen H."/>
        </authorList>
    </citation>
    <scope>NUCLEOTIDE SEQUENCE</scope>
    <source>
        <strain evidence="5">P2K</strain>
    </source>
</reference>
<protein>
    <submittedName>
        <fullName evidence="5">Response regulator</fullName>
    </submittedName>
</protein>
<dbReference type="InterPro" id="IPR011006">
    <property type="entry name" value="CheY-like_superfamily"/>
</dbReference>
<organism evidence="5 6">
    <name type="scientific">Tahibacter harae</name>
    <dbReference type="NCBI Taxonomy" id="2963937"/>
    <lineage>
        <taxon>Bacteria</taxon>
        <taxon>Pseudomonadati</taxon>
        <taxon>Pseudomonadota</taxon>
        <taxon>Gammaproteobacteria</taxon>
        <taxon>Lysobacterales</taxon>
        <taxon>Rhodanobacteraceae</taxon>
        <taxon>Tahibacter</taxon>
    </lineage>
</organism>
<evidence type="ECO:0000256" key="2">
    <source>
        <dbReference type="PROSITE-ProRule" id="PRU00169"/>
    </source>
</evidence>
<evidence type="ECO:0000313" key="6">
    <source>
        <dbReference type="Proteomes" id="UP001165498"/>
    </source>
</evidence>
<dbReference type="Gene3D" id="3.40.50.2300">
    <property type="match status" value="1"/>
</dbReference>
<evidence type="ECO:0000256" key="3">
    <source>
        <dbReference type="SAM" id="MobiDB-lite"/>
    </source>
</evidence>
<feature type="compositionally biased region" description="Low complexity" evidence="3">
    <location>
        <begin position="15"/>
        <end position="24"/>
    </location>
</feature>
<feature type="modified residue" description="4-aspartylphosphate" evidence="2">
    <location>
        <position position="94"/>
    </location>
</feature>
<keyword evidence="1 2" id="KW-0597">Phosphoprotein</keyword>
<dbReference type="Pfam" id="PF00072">
    <property type="entry name" value="Response_reg"/>
    <property type="match status" value="1"/>
</dbReference>
<evidence type="ECO:0000259" key="4">
    <source>
        <dbReference type="PROSITE" id="PS50110"/>
    </source>
</evidence>
<gene>
    <name evidence="5" type="ORF">NM961_00975</name>
</gene>
<proteinExistence type="predicted"/>
<feature type="domain" description="Response regulatory" evidence="4">
    <location>
        <begin position="45"/>
        <end position="161"/>
    </location>
</feature>
<feature type="region of interest" description="Disordered" evidence="3">
    <location>
        <begin position="1"/>
        <end position="39"/>
    </location>
</feature>
<accession>A0ABT1QL75</accession>
<dbReference type="PANTHER" id="PTHR44591:SF3">
    <property type="entry name" value="RESPONSE REGULATORY DOMAIN-CONTAINING PROTEIN"/>
    <property type="match status" value="1"/>
</dbReference>
<dbReference type="PANTHER" id="PTHR44591">
    <property type="entry name" value="STRESS RESPONSE REGULATOR PROTEIN 1"/>
    <property type="match status" value="1"/>
</dbReference>
<evidence type="ECO:0000256" key="1">
    <source>
        <dbReference type="ARBA" id="ARBA00022553"/>
    </source>
</evidence>
<dbReference type="InterPro" id="IPR001789">
    <property type="entry name" value="Sig_transdc_resp-reg_receiver"/>
</dbReference>
<name>A0ABT1QL75_9GAMM</name>
<comment type="caution">
    <text evidence="5">The sequence shown here is derived from an EMBL/GenBank/DDBJ whole genome shotgun (WGS) entry which is preliminary data.</text>
</comment>
<evidence type="ECO:0000313" key="5">
    <source>
        <dbReference type="EMBL" id="MCQ4163270.1"/>
    </source>
</evidence>
<dbReference type="RefSeq" id="WP_255910313.1">
    <property type="nucleotide sequence ID" value="NZ_JANFQO010000001.1"/>
</dbReference>
<dbReference type="EMBL" id="JANFQO010000001">
    <property type="protein sequence ID" value="MCQ4163270.1"/>
    <property type="molecule type" value="Genomic_DNA"/>
</dbReference>